<feature type="compositionally biased region" description="Basic and acidic residues" evidence="10">
    <location>
        <begin position="395"/>
        <end position="409"/>
    </location>
</feature>
<dbReference type="AlphaFoldDB" id="A0A9W8HKF1"/>
<dbReference type="InterPro" id="IPR029000">
    <property type="entry name" value="Cyclophilin-like_dom_sf"/>
</dbReference>
<dbReference type="SUPFAM" id="SSF50891">
    <property type="entry name" value="Cyclophilin-like"/>
    <property type="match status" value="1"/>
</dbReference>
<dbReference type="InterPro" id="IPR002130">
    <property type="entry name" value="Cyclophilin-type_PPIase_dom"/>
</dbReference>
<feature type="region of interest" description="Disordered" evidence="10">
    <location>
        <begin position="257"/>
        <end position="410"/>
    </location>
</feature>
<keyword evidence="3" id="KW-0539">Nucleus</keyword>
<evidence type="ECO:0000313" key="12">
    <source>
        <dbReference type="EMBL" id="KAJ2786812.1"/>
    </source>
</evidence>
<gene>
    <name evidence="12" type="primary">CWC27</name>
    <name evidence="12" type="ORF">GGI15_001223</name>
</gene>
<proteinExistence type="inferred from homology"/>
<dbReference type="CDD" id="cd01925">
    <property type="entry name" value="cyclophilin_CeCYP16-like"/>
    <property type="match status" value="1"/>
</dbReference>
<name>A0A9W8HKF1_9FUNG</name>
<accession>A0A9W8HKF1</accession>
<evidence type="ECO:0000256" key="10">
    <source>
        <dbReference type="SAM" id="MobiDB-lite"/>
    </source>
</evidence>
<sequence length="482" mass="52912">MSNIYVSEPPTSGKVILETTAGDIEIELWSKEAPKACRNFIQLCLEGYYNATIFHRVVPGWIVQGGDPTGTGEGGESVYGAPFADEFHSRLRFTRRGILAMANAGPNDNGSQFFITLAPTPELNKKHTIFGTVVGDSLFTALKLGEGEIDKETERPTAPKSIKATRVLDNPFPEIVPRARPQEVLSSGSIHTEALASIPAAKKKKIKVINSKKLLSFAADDDDDDDYDDAFAAGTPAGKIEKQATNRTFMKSSHDLLESDPTLSKNTHDLSGSTAQNHRPDGPRTSAATVDQSNPVSKAEPESPGHLHGNNSVSDQIKQAEEDIRKLSERKTGVKDKTQDKPQSDTKSGSLADMLSRYKTKNDDRSGSSRKRNKRNEDDIFARLNSFQAKIRKTKGPEQHLSKSSERSKQNCSLHGVFDCKTCQPNEPSNYRNLGNGSSRDHNDGDWLSHKLVFQNSAEKPSASEYAPKVDDYVVIDPREGK</sequence>
<evidence type="ECO:0000259" key="11">
    <source>
        <dbReference type="PROSITE" id="PS50072"/>
    </source>
</evidence>
<evidence type="ECO:0000256" key="9">
    <source>
        <dbReference type="ARBA" id="ARBA00083804"/>
    </source>
</evidence>
<dbReference type="EMBL" id="JANBUM010000043">
    <property type="protein sequence ID" value="KAJ2786812.1"/>
    <property type="molecule type" value="Genomic_DNA"/>
</dbReference>
<comment type="caution">
    <text evidence="12">The sequence shown here is derived from an EMBL/GenBank/DDBJ whole genome shotgun (WGS) entry which is preliminary data.</text>
</comment>
<dbReference type="FunFam" id="2.40.100.10:FF:000007">
    <property type="entry name" value="Peptidyl-prolyl cis-trans isomerase CWC27 homolog"/>
    <property type="match status" value="1"/>
</dbReference>
<dbReference type="Gene3D" id="2.40.100.10">
    <property type="entry name" value="Cyclophilin-like"/>
    <property type="match status" value="1"/>
</dbReference>
<feature type="compositionally biased region" description="Basic and acidic residues" evidence="10">
    <location>
        <begin position="318"/>
        <end position="344"/>
    </location>
</feature>
<dbReference type="Proteomes" id="UP001140172">
    <property type="component" value="Unassembled WGS sequence"/>
</dbReference>
<protein>
    <recommendedName>
        <fullName evidence="7">Peptidyl-prolyl isomerase CWC27</fullName>
    </recommendedName>
    <alternativeName>
        <fullName evidence="6">Peptidyl-prolyl isomerase cwc27</fullName>
    </alternativeName>
    <alternativeName>
        <fullName evidence="8 9">Rotamase CWC27</fullName>
    </alternativeName>
</protein>
<dbReference type="PANTHER" id="PTHR45625">
    <property type="entry name" value="PEPTIDYL-PROLYL CIS-TRANS ISOMERASE-RELATED"/>
    <property type="match status" value="1"/>
</dbReference>
<dbReference type="PROSITE" id="PS50072">
    <property type="entry name" value="CSA_PPIASE_2"/>
    <property type="match status" value="1"/>
</dbReference>
<evidence type="ECO:0000256" key="5">
    <source>
        <dbReference type="ARBA" id="ARBA00055615"/>
    </source>
</evidence>
<keyword evidence="13" id="KW-1185">Reference proteome</keyword>
<keyword evidence="12" id="KW-0413">Isomerase</keyword>
<dbReference type="GO" id="GO:0071013">
    <property type="term" value="C:catalytic step 2 spliceosome"/>
    <property type="evidence" value="ECO:0007669"/>
    <property type="project" value="TreeGrafter"/>
</dbReference>
<reference evidence="12" key="1">
    <citation type="submission" date="2022-07" db="EMBL/GenBank/DDBJ databases">
        <title>Phylogenomic reconstructions and comparative analyses of Kickxellomycotina fungi.</title>
        <authorList>
            <person name="Reynolds N.K."/>
            <person name="Stajich J.E."/>
            <person name="Barry K."/>
            <person name="Grigoriev I.V."/>
            <person name="Crous P."/>
            <person name="Smith M.E."/>
        </authorList>
    </citation>
    <scope>NUCLEOTIDE SEQUENCE</scope>
    <source>
        <strain evidence="12">BCRC 34489</strain>
    </source>
</reference>
<evidence type="ECO:0000256" key="1">
    <source>
        <dbReference type="ARBA" id="ARBA00000971"/>
    </source>
</evidence>
<dbReference type="PANTHER" id="PTHR45625:SF6">
    <property type="entry name" value="SPLICEOSOME-ASSOCIATED PROTEIN CWC27 HOMOLOG"/>
    <property type="match status" value="1"/>
</dbReference>
<evidence type="ECO:0000256" key="2">
    <source>
        <dbReference type="ARBA" id="ARBA00004123"/>
    </source>
</evidence>
<feature type="compositionally biased region" description="Polar residues" evidence="10">
    <location>
        <begin position="286"/>
        <end position="296"/>
    </location>
</feature>
<evidence type="ECO:0000256" key="6">
    <source>
        <dbReference type="ARBA" id="ARBA00067721"/>
    </source>
</evidence>
<dbReference type="InterPro" id="IPR044666">
    <property type="entry name" value="Cyclophilin_A-like"/>
</dbReference>
<organism evidence="12 13">
    <name type="scientific">Coemansia interrupta</name>
    <dbReference type="NCBI Taxonomy" id="1126814"/>
    <lineage>
        <taxon>Eukaryota</taxon>
        <taxon>Fungi</taxon>
        <taxon>Fungi incertae sedis</taxon>
        <taxon>Zoopagomycota</taxon>
        <taxon>Kickxellomycotina</taxon>
        <taxon>Kickxellomycetes</taxon>
        <taxon>Kickxellales</taxon>
        <taxon>Kickxellaceae</taxon>
        <taxon>Coemansia</taxon>
    </lineage>
</organism>
<evidence type="ECO:0000256" key="3">
    <source>
        <dbReference type="ARBA" id="ARBA00023242"/>
    </source>
</evidence>
<dbReference type="PRINTS" id="PR00153">
    <property type="entry name" value="CSAPPISMRASE"/>
</dbReference>
<comment type="catalytic activity">
    <reaction evidence="1">
        <text>[protein]-peptidylproline (omega=180) = [protein]-peptidylproline (omega=0)</text>
        <dbReference type="Rhea" id="RHEA:16237"/>
        <dbReference type="Rhea" id="RHEA-COMP:10747"/>
        <dbReference type="Rhea" id="RHEA-COMP:10748"/>
        <dbReference type="ChEBI" id="CHEBI:83833"/>
        <dbReference type="ChEBI" id="CHEBI:83834"/>
        <dbReference type="EC" id="5.2.1.8"/>
    </reaction>
</comment>
<comment type="function">
    <text evidence="5">PPIases accelerate the folding of proteins. It catalyzes the cis-trans isomerization of proline imidic peptide bonds in oligopeptides. Involved in pre-mRNA splicing.</text>
</comment>
<evidence type="ECO:0000256" key="7">
    <source>
        <dbReference type="ARBA" id="ARBA00071024"/>
    </source>
</evidence>
<dbReference type="GO" id="GO:0003755">
    <property type="term" value="F:peptidyl-prolyl cis-trans isomerase activity"/>
    <property type="evidence" value="ECO:0007669"/>
    <property type="project" value="UniProtKB-EC"/>
</dbReference>
<feature type="compositionally biased region" description="Polar residues" evidence="10">
    <location>
        <begin position="261"/>
        <end position="277"/>
    </location>
</feature>
<evidence type="ECO:0000313" key="13">
    <source>
        <dbReference type="Proteomes" id="UP001140172"/>
    </source>
</evidence>
<comment type="subcellular location">
    <subcellularLocation>
        <location evidence="2">Nucleus</location>
    </subcellularLocation>
</comment>
<feature type="domain" description="PPIase cyclophilin-type" evidence="11">
    <location>
        <begin position="18"/>
        <end position="167"/>
    </location>
</feature>
<dbReference type="OrthoDB" id="442970at2759"/>
<dbReference type="Pfam" id="PF00160">
    <property type="entry name" value="Pro_isomerase"/>
    <property type="match status" value="1"/>
</dbReference>
<evidence type="ECO:0000256" key="8">
    <source>
        <dbReference type="ARBA" id="ARBA00082698"/>
    </source>
</evidence>
<comment type="similarity">
    <text evidence="4">Belongs to the cyclophilin-type PPIase family. CWC27 subfamily.</text>
</comment>
<evidence type="ECO:0000256" key="4">
    <source>
        <dbReference type="ARBA" id="ARBA00038509"/>
    </source>
</evidence>